<evidence type="ECO:0000259" key="2">
    <source>
        <dbReference type="Pfam" id="PF17919"/>
    </source>
</evidence>
<gene>
    <name evidence="3" type="ORF">EEDITHA_LOCUS4621</name>
</gene>
<dbReference type="SUPFAM" id="SSF56672">
    <property type="entry name" value="DNA/RNA polymerases"/>
    <property type="match status" value="1"/>
</dbReference>
<feature type="domain" description="Reverse transcriptase/retrotransposon-derived protein RNase H-like" evidence="2">
    <location>
        <begin position="25"/>
        <end position="122"/>
    </location>
</feature>
<dbReference type="GO" id="GO:0071897">
    <property type="term" value="P:DNA biosynthetic process"/>
    <property type="evidence" value="ECO:0007669"/>
    <property type="project" value="UniProtKB-ARBA"/>
</dbReference>
<evidence type="ECO:0000256" key="1">
    <source>
        <dbReference type="SAM" id="MobiDB-lite"/>
    </source>
</evidence>
<accession>A0AAU9TSM7</accession>
<dbReference type="EMBL" id="CAKOGL010000007">
    <property type="protein sequence ID" value="CAH2088464.1"/>
    <property type="molecule type" value="Genomic_DNA"/>
</dbReference>
<keyword evidence="4" id="KW-1185">Reference proteome</keyword>
<protein>
    <recommendedName>
        <fullName evidence="2">Reverse transcriptase/retrotransposon-derived protein RNase H-like domain-containing protein</fullName>
    </recommendedName>
</protein>
<organism evidence="3 4">
    <name type="scientific">Euphydryas editha</name>
    <name type="common">Edith's checkerspot</name>
    <dbReference type="NCBI Taxonomy" id="104508"/>
    <lineage>
        <taxon>Eukaryota</taxon>
        <taxon>Metazoa</taxon>
        <taxon>Ecdysozoa</taxon>
        <taxon>Arthropoda</taxon>
        <taxon>Hexapoda</taxon>
        <taxon>Insecta</taxon>
        <taxon>Pterygota</taxon>
        <taxon>Neoptera</taxon>
        <taxon>Endopterygota</taxon>
        <taxon>Lepidoptera</taxon>
        <taxon>Glossata</taxon>
        <taxon>Ditrysia</taxon>
        <taxon>Papilionoidea</taxon>
        <taxon>Nymphalidae</taxon>
        <taxon>Nymphalinae</taxon>
        <taxon>Euphydryas</taxon>
    </lineage>
</organism>
<comment type="caution">
    <text evidence="3">The sequence shown here is derived from an EMBL/GenBank/DDBJ whole genome shotgun (WGS) entry which is preliminary data.</text>
</comment>
<dbReference type="InterPro" id="IPR043502">
    <property type="entry name" value="DNA/RNA_pol_sf"/>
</dbReference>
<dbReference type="AlphaFoldDB" id="A0AAU9TSM7"/>
<reference evidence="3" key="1">
    <citation type="submission" date="2022-03" db="EMBL/GenBank/DDBJ databases">
        <authorList>
            <person name="Tunstrom K."/>
        </authorList>
    </citation>
    <scope>NUCLEOTIDE SEQUENCE</scope>
</reference>
<dbReference type="PANTHER" id="PTHR34072">
    <property type="entry name" value="ENZYMATIC POLYPROTEIN-RELATED"/>
    <property type="match status" value="1"/>
</dbReference>
<proteinExistence type="predicted"/>
<evidence type="ECO:0000313" key="3">
    <source>
        <dbReference type="EMBL" id="CAH2088464.1"/>
    </source>
</evidence>
<feature type="region of interest" description="Disordered" evidence="1">
    <location>
        <begin position="169"/>
        <end position="193"/>
    </location>
</feature>
<sequence>MRVHLFRILGGVSLKRHIESGDTKEPETKRFRTIERFNVQKPILALYNPKAVTELHTEACKIGIAGIILQKDEENVLKPLAYFSRQTSPEEQNYCSYDLENLAVVASLQKFREYLVGIRFKIVTYCNCIRATFMKRDMIPRVARWWTQMQEFDFEIEYRAGSSMAHVDALSHNPSTNNDNHSERTINAVIETD</sequence>
<dbReference type="Proteomes" id="UP001153954">
    <property type="component" value="Unassembled WGS sequence"/>
</dbReference>
<evidence type="ECO:0000313" key="4">
    <source>
        <dbReference type="Proteomes" id="UP001153954"/>
    </source>
</evidence>
<dbReference type="Pfam" id="PF17919">
    <property type="entry name" value="RT_RNaseH_2"/>
    <property type="match status" value="1"/>
</dbReference>
<dbReference type="PANTHER" id="PTHR34072:SF52">
    <property type="entry name" value="RIBONUCLEASE H"/>
    <property type="match status" value="1"/>
</dbReference>
<dbReference type="InterPro" id="IPR041577">
    <property type="entry name" value="RT_RNaseH_2"/>
</dbReference>
<dbReference type="CDD" id="cd09274">
    <property type="entry name" value="RNase_HI_RT_Ty3"/>
    <property type="match status" value="1"/>
</dbReference>
<name>A0AAU9TSM7_EUPED</name>